<keyword evidence="2" id="KW-1185">Reference proteome</keyword>
<dbReference type="AlphaFoldDB" id="A0A1Y2EHZ4"/>
<evidence type="ECO:0000313" key="1">
    <source>
        <dbReference type="EMBL" id="ORY71199.1"/>
    </source>
</evidence>
<gene>
    <name evidence="1" type="ORF">BCR38DRAFT_5190</name>
</gene>
<dbReference type="Proteomes" id="UP000193689">
    <property type="component" value="Unassembled WGS sequence"/>
</dbReference>
<dbReference type="STRING" id="1141098.A0A1Y2EHZ4"/>
<dbReference type="InParanoid" id="A0A1Y2EHZ4"/>
<accession>A0A1Y2EHZ4</accession>
<name>A0A1Y2EHZ4_9PEZI</name>
<dbReference type="RefSeq" id="XP_040720791.1">
    <property type="nucleotide sequence ID" value="XM_040865132.1"/>
</dbReference>
<evidence type="ECO:0000313" key="2">
    <source>
        <dbReference type="Proteomes" id="UP000193689"/>
    </source>
</evidence>
<organism evidence="1 2">
    <name type="scientific">Pseudomassariella vexata</name>
    <dbReference type="NCBI Taxonomy" id="1141098"/>
    <lineage>
        <taxon>Eukaryota</taxon>
        <taxon>Fungi</taxon>
        <taxon>Dikarya</taxon>
        <taxon>Ascomycota</taxon>
        <taxon>Pezizomycotina</taxon>
        <taxon>Sordariomycetes</taxon>
        <taxon>Xylariomycetidae</taxon>
        <taxon>Amphisphaeriales</taxon>
        <taxon>Pseudomassariaceae</taxon>
        <taxon>Pseudomassariella</taxon>
    </lineage>
</organism>
<sequence>MALRVPDSKKAAEVVETVLRRVEMQMGITPTTLQTNEELPSQTNDGTGSVAGLTIDGDFSLMPPPQGASETHTDFQAYDVFLNPQGSQADAAAQMRNNSTSWMGESTGFYWSQFDALTRSGEDAVQPTFQMQNQDWLDRDPLDDLDFITSTMSWQPSTSQG</sequence>
<protein>
    <submittedName>
        <fullName evidence="1">Uncharacterized protein</fullName>
    </submittedName>
</protein>
<comment type="caution">
    <text evidence="1">The sequence shown here is derived from an EMBL/GenBank/DDBJ whole genome shotgun (WGS) entry which is preliminary data.</text>
</comment>
<proteinExistence type="predicted"/>
<dbReference type="EMBL" id="MCFJ01000001">
    <property type="protein sequence ID" value="ORY71199.1"/>
    <property type="molecule type" value="Genomic_DNA"/>
</dbReference>
<reference evidence="1 2" key="1">
    <citation type="submission" date="2016-07" db="EMBL/GenBank/DDBJ databases">
        <title>Pervasive Adenine N6-methylation of Active Genes in Fungi.</title>
        <authorList>
            <consortium name="DOE Joint Genome Institute"/>
            <person name="Mondo S.J."/>
            <person name="Dannebaum R.O."/>
            <person name="Kuo R.C."/>
            <person name="Labutti K."/>
            <person name="Haridas S."/>
            <person name="Kuo A."/>
            <person name="Salamov A."/>
            <person name="Ahrendt S.R."/>
            <person name="Lipzen A."/>
            <person name="Sullivan W."/>
            <person name="Andreopoulos W.B."/>
            <person name="Clum A."/>
            <person name="Lindquist E."/>
            <person name="Daum C."/>
            <person name="Ramamoorthy G.K."/>
            <person name="Gryganskyi A."/>
            <person name="Culley D."/>
            <person name="Magnuson J.K."/>
            <person name="James T.Y."/>
            <person name="O'Malley M.A."/>
            <person name="Stajich J.E."/>
            <person name="Spatafora J.W."/>
            <person name="Visel A."/>
            <person name="Grigoriev I.V."/>
        </authorList>
    </citation>
    <scope>NUCLEOTIDE SEQUENCE [LARGE SCALE GENOMIC DNA]</scope>
    <source>
        <strain evidence="1 2">CBS 129021</strain>
    </source>
</reference>
<dbReference type="GeneID" id="63781344"/>